<dbReference type="InterPro" id="IPR024079">
    <property type="entry name" value="MetalloPept_cat_dom_sf"/>
</dbReference>
<dbReference type="GO" id="GO:0008237">
    <property type="term" value="F:metallopeptidase activity"/>
    <property type="evidence" value="ECO:0007669"/>
    <property type="project" value="InterPro"/>
</dbReference>
<organism evidence="2">
    <name type="scientific">marine sediment metagenome</name>
    <dbReference type="NCBI Taxonomy" id="412755"/>
    <lineage>
        <taxon>unclassified sequences</taxon>
        <taxon>metagenomes</taxon>
        <taxon>ecological metagenomes</taxon>
    </lineage>
</organism>
<accession>X0UV79</accession>
<dbReference type="AlphaFoldDB" id="X0UV79"/>
<reference evidence="2" key="1">
    <citation type="journal article" date="2014" name="Front. Microbiol.">
        <title>High frequency of phylogenetically diverse reductive dehalogenase-homologous genes in deep subseafloor sedimentary metagenomes.</title>
        <authorList>
            <person name="Kawai M."/>
            <person name="Futagami T."/>
            <person name="Toyoda A."/>
            <person name="Takaki Y."/>
            <person name="Nishi S."/>
            <person name="Hori S."/>
            <person name="Arai W."/>
            <person name="Tsubouchi T."/>
            <person name="Morono Y."/>
            <person name="Uchiyama I."/>
            <person name="Ito T."/>
            <person name="Fujiyama A."/>
            <person name="Inagaki F."/>
            <person name="Takami H."/>
        </authorList>
    </citation>
    <scope>NUCLEOTIDE SEQUENCE</scope>
    <source>
        <strain evidence="2">Expedition CK06-06</strain>
    </source>
</reference>
<comment type="caution">
    <text evidence="2">The sequence shown here is derived from an EMBL/GenBank/DDBJ whole genome shotgun (WGS) entry which is preliminary data.</text>
</comment>
<protein>
    <recommendedName>
        <fullName evidence="1">Anthrax toxin lethal/endema factor N-/C-terminal domain-containing protein</fullName>
    </recommendedName>
</protein>
<name>X0UV79_9ZZZZ</name>
<evidence type="ECO:0000313" key="2">
    <source>
        <dbReference type="EMBL" id="GAG09630.1"/>
    </source>
</evidence>
<gene>
    <name evidence="2" type="ORF">S01H1_37074</name>
</gene>
<evidence type="ECO:0000259" key="1">
    <source>
        <dbReference type="Pfam" id="PF07737"/>
    </source>
</evidence>
<dbReference type="SUPFAM" id="SSF55486">
    <property type="entry name" value="Metalloproteases ('zincins'), catalytic domain"/>
    <property type="match status" value="1"/>
</dbReference>
<dbReference type="Pfam" id="PF07737">
    <property type="entry name" value="ATLF"/>
    <property type="match status" value="1"/>
</dbReference>
<feature type="domain" description="Anthrax toxin lethal/endema factor N-/C-terminal" evidence="1">
    <location>
        <begin position="136"/>
        <end position="226"/>
    </location>
</feature>
<proteinExistence type="predicted"/>
<dbReference type="InterPro" id="IPR014781">
    <property type="entry name" value="Anthrax_toxin_lethal/edema_N/C"/>
</dbReference>
<dbReference type="EMBL" id="BARS01023271">
    <property type="protein sequence ID" value="GAG09630.1"/>
    <property type="molecule type" value="Genomic_DNA"/>
</dbReference>
<dbReference type="Gene3D" id="3.40.390.10">
    <property type="entry name" value="Collagenase (Catalytic Domain)"/>
    <property type="match status" value="1"/>
</dbReference>
<sequence>MKKIMLICSVLLVFCLASSKYTPTSDYTIQKVQGWKVLVNNELLSDHTQLAKDVLKLLKFQLYQITRVVPDEALKELRRIPIWVEYKAPRHRCMCYHPSKQWLSNNDFNPQKARSVEIANAENFLKWTIGQPWMVLHELAHSYHHCVLGYDNTEIREAYQKALESKQYESVLHIAGKSKRAYALNNDQEYFAECTEAFFGTNDFYPFVRAELQKHDPNMYQVLKKLWKVK</sequence>